<evidence type="ECO:0000313" key="4">
    <source>
        <dbReference type="Proteomes" id="UP001305779"/>
    </source>
</evidence>
<evidence type="ECO:0000313" key="3">
    <source>
        <dbReference type="EMBL" id="KAK4501724.1"/>
    </source>
</evidence>
<dbReference type="Pfam" id="PF02230">
    <property type="entry name" value="Abhydrolase_2"/>
    <property type="match status" value="1"/>
</dbReference>
<accession>A0ABR0EJK4</accession>
<reference evidence="3 4" key="1">
    <citation type="journal article" date="2023" name="G3 (Bethesda)">
        <title>A chromosome-level genome assembly of Zasmidium syzygii isolated from banana leaves.</title>
        <authorList>
            <person name="van Westerhoven A.C."/>
            <person name="Mehrabi R."/>
            <person name="Talebi R."/>
            <person name="Steentjes M.B.F."/>
            <person name="Corcolon B."/>
            <person name="Chong P.A."/>
            <person name="Kema G.H.J."/>
            <person name="Seidl M.F."/>
        </authorList>
    </citation>
    <scope>NUCLEOTIDE SEQUENCE [LARGE SCALE GENOMIC DNA]</scope>
    <source>
        <strain evidence="3 4">P124</strain>
    </source>
</reference>
<proteinExistence type="inferred from homology"/>
<dbReference type="InterPro" id="IPR003140">
    <property type="entry name" value="PLipase/COase/thioEstase"/>
</dbReference>
<feature type="domain" description="Phospholipase/carboxylesterase/thioesterase" evidence="2">
    <location>
        <begin position="24"/>
        <end position="224"/>
    </location>
</feature>
<dbReference type="InterPro" id="IPR050565">
    <property type="entry name" value="LYPA1-2/EST-like"/>
</dbReference>
<gene>
    <name evidence="3" type="ORF">PRZ48_007533</name>
</gene>
<protein>
    <recommendedName>
        <fullName evidence="2">Phospholipase/carboxylesterase/thioesterase domain-containing protein</fullName>
    </recommendedName>
</protein>
<sequence>MGRLPKTDDFPASVKLNIVPPPNNNPPTNTLLLLHGLGDTNTPFTTLASQLNLPETACISLQGPNPLLDLGGFHWGDDIIFDSTNGGLDSDAGFAKTTEVLKNVVQEGLVGKCGFKEREILLLGFGQGGMAALNYAVTHHPTKELGGIISIASGLPSSAPASLDPKLPTPVLICAGSSESAVTSTSEDKLKRVFEHVEVKRYRRPGDSMPSNRDEMLPVMQFLSRRLRSVKGVPEGAVEVGA</sequence>
<evidence type="ECO:0000256" key="1">
    <source>
        <dbReference type="ARBA" id="ARBA00006499"/>
    </source>
</evidence>
<dbReference type="SUPFAM" id="SSF53474">
    <property type="entry name" value="alpha/beta-Hydrolases"/>
    <property type="match status" value="1"/>
</dbReference>
<dbReference type="InterPro" id="IPR029058">
    <property type="entry name" value="AB_hydrolase_fold"/>
</dbReference>
<dbReference type="EMBL" id="JAXOVC010000005">
    <property type="protein sequence ID" value="KAK4501724.1"/>
    <property type="molecule type" value="Genomic_DNA"/>
</dbReference>
<comment type="caution">
    <text evidence="3">The sequence shown here is derived from an EMBL/GenBank/DDBJ whole genome shotgun (WGS) entry which is preliminary data.</text>
</comment>
<dbReference type="PANTHER" id="PTHR10655:SF67">
    <property type="entry name" value="PHOSPHOLIPASE_CARBOXYLESTERASE SUPERFAMILY (AFU_ORTHOLOGUE AFUA_5G09340)"/>
    <property type="match status" value="1"/>
</dbReference>
<keyword evidence="4" id="KW-1185">Reference proteome</keyword>
<comment type="similarity">
    <text evidence="1">Belongs to the AB hydrolase superfamily. AB hydrolase 2 family.</text>
</comment>
<name>A0ABR0EJK4_ZASCE</name>
<dbReference type="Gene3D" id="3.40.50.1820">
    <property type="entry name" value="alpha/beta hydrolase"/>
    <property type="match status" value="1"/>
</dbReference>
<organism evidence="3 4">
    <name type="scientific">Zasmidium cellare</name>
    <name type="common">Wine cellar mold</name>
    <name type="synonym">Racodium cellare</name>
    <dbReference type="NCBI Taxonomy" id="395010"/>
    <lineage>
        <taxon>Eukaryota</taxon>
        <taxon>Fungi</taxon>
        <taxon>Dikarya</taxon>
        <taxon>Ascomycota</taxon>
        <taxon>Pezizomycotina</taxon>
        <taxon>Dothideomycetes</taxon>
        <taxon>Dothideomycetidae</taxon>
        <taxon>Mycosphaerellales</taxon>
        <taxon>Mycosphaerellaceae</taxon>
        <taxon>Zasmidium</taxon>
    </lineage>
</organism>
<dbReference type="Proteomes" id="UP001305779">
    <property type="component" value="Unassembled WGS sequence"/>
</dbReference>
<evidence type="ECO:0000259" key="2">
    <source>
        <dbReference type="Pfam" id="PF02230"/>
    </source>
</evidence>
<dbReference type="PANTHER" id="PTHR10655">
    <property type="entry name" value="LYSOPHOSPHOLIPASE-RELATED"/>
    <property type="match status" value="1"/>
</dbReference>